<sequence length="129" mass="14148">MNFITILTTFATLLTFFISSPLVQALPSPGPAMLMGQHYGRWQPGAAVGYKGPTPRDELLTREERFHARQFMQDIVRKADTVASSRVESTNANSTEAVAGKVASNSTTEPVESNQRGSFTGRTRMLGRK</sequence>
<evidence type="ECO:0000313" key="2">
    <source>
        <dbReference type="Proteomes" id="UP000308600"/>
    </source>
</evidence>
<gene>
    <name evidence="1" type="ORF">BDN72DRAFT_843772</name>
</gene>
<name>A0ACD3ALG3_9AGAR</name>
<evidence type="ECO:0000313" key="1">
    <source>
        <dbReference type="EMBL" id="TFK66768.1"/>
    </source>
</evidence>
<accession>A0ACD3ALG3</accession>
<organism evidence="1 2">
    <name type="scientific">Pluteus cervinus</name>
    <dbReference type="NCBI Taxonomy" id="181527"/>
    <lineage>
        <taxon>Eukaryota</taxon>
        <taxon>Fungi</taxon>
        <taxon>Dikarya</taxon>
        <taxon>Basidiomycota</taxon>
        <taxon>Agaricomycotina</taxon>
        <taxon>Agaricomycetes</taxon>
        <taxon>Agaricomycetidae</taxon>
        <taxon>Agaricales</taxon>
        <taxon>Pluteineae</taxon>
        <taxon>Pluteaceae</taxon>
        <taxon>Pluteus</taxon>
    </lineage>
</organism>
<dbReference type="EMBL" id="ML208394">
    <property type="protein sequence ID" value="TFK66768.1"/>
    <property type="molecule type" value="Genomic_DNA"/>
</dbReference>
<dbReference type="Proteomes" id="UP000308600">
    <property type="component" value="Unassembled WGS sequence"/>
</dbReference>
<protein>
    <submittedName>
        <fullName evidence="1">Uncharacterized protein</fullName>
    </submittedName>
</protein>
<keyword evidence="2" id="KW-1185">Reference proteome</keyword>
<proteinExistence type="predicted"/>
<reference evidence="1 2" key="1">
    <citation type="journal article" date="2019" name="Nat. Ecol. Evol.">
        <title>Megaphylogeny resolves global patterns of mushroom evolution.</title>
        <authorList>
            <person name="Varga T."/>
            <person name="Krizsan K."/>
            <person name="Foldi C."/>
            <person name="Dima B."/>
            <person name="Sanchez-Garcia M."/>
            <person name="Sanchez-Ramirez S."/>
            <person name="Szollosi G.J."/>
            <person name="Szarkandi J.G."/>
            <person name="Papp V."/>
            <person name="Albert L."/>
            <person name="Andreopoulos W."/>
            <person name="Angelini C."/>
            <person name="Antonin V."/>
            <person name="Barry K.W."/>
            <person name="Bougher N.L."/>
            <person name="Buchanan P."/>
            <person name="Buyck B."/>
            <person name="Bense V."/>
            <person name="Catcheside P."/>
            <person name="Chovatia M."/>
            <person name="Cooper J."/>
            <person name="Damon W."/>
            <person name="Desjardin D."/>
            <person name="Finy P."/>
            <person name="Geml J."/>
            <person name="Haridas S."/>
            <person name="Hughes K."/>
            <person name="Justo A."/>
            <person name="Karasinski D."/>
            <person name="Kautmanova I."/>
            <person name="Kiss B."/>
            <person name="Kocsube S."/>
            <person name="Kotiranta H."/>
            <person name="LaButti K.M."/>
            <person name="Lechner B.E."/>
            <person name="Liimatainen K."/>
            <person name="Lipzen A."/>
            <person name="Lukacs Z."/>
            <person name="Mihaltcheva S."/>
            <person name="Morgado L.N."/>
            <person name="Niskanen T."/>
            <person name="Noordeloos M.E."/>
            <person name="Ohm R.A."/>
            <person name="Ortiz-Santana B."/>
            <person name="Ovrebo C."/>
            <person name="Racz N."/>
            <person name="Riley R."/>
            <person name="Savchenko A."/>
            <person name="Shiryaev A."/>
            <person name="Soop K."/>
            <person name="Spirin V."/>
            <person name="Szebenyi C."/>
            <person name="Tomsovsky M."/>
            <person name="Tulloss R.E."/>
            <person name="Uehling J."/>
            <person name="Grigoriev I.V."/>
            <person name="Vagvolgyi C."/>
            <person name="Papp T."/>
            <person name="Martin F.M."/>
            <person name="Miettinen O."/>
            <person name="Hibbett D.S."/>
            <person name="Nagy L.G."/>
        </authorList>
    </citation>
    <scope>NUCLEOTIDE SEQUENCE [LARGE SCALE GENOMIC DNA]</scope>
    <source>
        <strain evidence="1 2">NL-1719</strain>
    </source>
</reference>